<dbReference type="PANTHER" id="PTHR43271">
    <property type="entry name" value="BLL2771 PROTEIN"/>
    <property type="match status" value="1"/>
</dbReference>
<evidence type="ECO:0000256" key="4">
    <source>
        <dbReference type="ARBA" id="ARBA00022475"/>
    </source>
</evidence>
<evidence type="ECO:0000256" key="8">
    <source>
        <dbReference type="SAM" id="Phobius"/>
    </source>
</evidence>
<evidence type="ECO:0000256" key="3">
    <source>
        <dbReference type="ARBA" id="ARBA00022448"/>
    </source>
</evidence>
<dbReference type="PANTHER" id="PTHR43271:SF1">
    <property type="entry name" value="INNER MEMBRANE TRANSPORT PROTEIN YNFM"/>
    <property type="match status" value="1"/>
</dbReference>
<dbReference type="InterPro" id="IPR011701">
    <property type="entry name" value="MFS"/>
</dbReference>
<feature type="domain" description="Major facilitator superfamily (MFS) profile" evidence="9">
    <location>
        <begin position="18"/>
        <end position="394"/>
    </location>
</feature>
<reference evidence="10 11" key="1">
    <citation type="submission" date="2023-12" db="EMBL/GenBank/DDBJ databases">
        <title>novel species in genus Nocarida.</title>
        <authorList>
            <person name="Li Z."/>
        </authorList>
    </citation>
    <scope>NUCLEOTIDE SEQUENCE [LARGE SCALE GENOMIC DNA]</scope>
    <source>
        <strain evidence="10 11">CDC186</strain>
    </source>
</reference>
<feature type="transmembrane region" description="Helical" evidence="8">
    <location>
        <begin position="20"/>
        <end position="40"/>
    </location>
</feature>
<feature type="transmembrane region" description="Helical" evidence="8">
    <location>
        <begin position="371"/>
        <end position="391"/>
    </location>
</feature>
<comment type="similarity">
    <text evidence="2">Belongs to the major facilitator superfamily.</text>
</comment>
<feature type="transmembrane region" description="Helical" evidence="8">
    <location>
        <begin position="346"/>
        <end position="365"/>
    </location>
</feature>
<feature type="transmembrane region" description="Helical" evidence="8">
    <location>
        <begin position="52"/>
        <end position="72"/>
    </location>
</feature>
<feature type="transmembrane region" description="Helical" evidence="8">
    <location>
        <begin position="84"/>
        <end position="101"/>
    </location>
</feature>
<keyword evidence="4" id="KW-1003">Cell membrane</keyword>
<feature type="transmembrane region" description="Helical" evidence="8">
    <location>
        <begin position="286"/>
        <end position="304"/>
    </location>
</feature>
<dbReference type="Pfam" id="PF07690">
    <property type="entry name" value="MFS_1"/>
    <property type="match status" value="2"/>
</dbReference>
<keyword evidence="3" id="KW-0813">Transport</keyword>
<feature type="transmembrane region" description="Helical" evidence="8">
    <location>
        <begin position="221"/>
        <end position="244"/>
    </location>
</feature>
<sequence length="417" mass="42436">MTTRRIEGARDIAHERRITIALFAAGLTTFASMYSAQALLPSLSAAFGATPARAALAVSLTTGFLALAIIPVSALSSRIGRTKVMIGSAVTAAVIGLLLPLSPSLEVLLAGRAVQGIALAGVPAVAMAYLAEEIGGEGLGAAMGIYVAGTTIGGLAGRLIPAFTLDLASWRWAQAAASIAAAACTVWFVRWLPPSRGFVARPAGIRTVLGDLGSQLRHRGLLALFGLAFVLMGGFVSMYNYLGYRLTSPPFELPEALAGLVFVLYLAGTAASAASGRLTDRVGRSWVLGMSLIVMAIGLVVTIPDQIGTVILGVLLYTAGFFGAHTAASAWVGAMAEGNRGAASSLYLFAYYLGSALVGGTAGIAYAHSGWLALVGGIGLLMVIAALLLAVSHRAHRGAVSVNAAAGDSGKAAPVEV</sequence>
<comment type="caution">
    <text evidence="10">The sequence shown here is derived from an EMBL/GenBank/DDBJ whole genome shotgun (WGS) entry which is preliminary data.</text>
</comment>
<evidence type="ECO:0000256" key="2">
    <source>
        <dbReference type="ARBA" id="ARBA00008335"/>
    </source>
</evidence>
<keyword evidence="7 8" id="KW-0472">Membrane</keyword>
<evidence type="ECO:0000313" key="10">
    <source>
        <dbReference type="EMBL" id="MEB3509588.1"/>
    </source>
</evidence>
<dbReference type="PROSITE" id="PS50850">
    <property type="entry name" value="MFS"/>
    <property type="match status" value="1"/>
</dbReference>
<keyword evidence="5 8" id="KW-0812">Transmembrane</keyword>
<dbReference type="Proteomes" id="UP001348098">
    <property type="component" value="Unassembled WGS sequence"/>
</dbReference>
<dbReference type="InterPro" id="IPR036259">
    <property type="entry name" value="MFS_trans_sf"/>
</dbReference>
<keyword evidence="6 8" id="KW-1133">Transmembrane helix</keyword>
<evidence type="ECO:0000256" key="6">
    <source>
        <dbReference type="ARBA" id="ARBA00022989"/>
    </source>
</evidence>
<proteinExistence type="inferred from homology"/>
<feature type="transmembrane region" description="Helical" evidence="8">
    <location>
        <begin position="172"/>
        <end position="192"/>
    </location>
</feature>
<dbReference type="CDD" id="cd17324">
    <property type="entry name" value="MFS_NepI_like"/>
    <property type="match status" value="1"/>
</dbReference>
<evidence type="ECO:0000256" key="5">
    <source>
        <dbReference type="ARBA" id="ARBA00022692"/>
    </source>
</evidence>
<dbReference type="InterPro" id="IPR020846">
    <property type="entry name" value="MFS_dom"/>
</dbReference>
<comment type="subcellular location">
    <subcellularLocation>
        <location evidence="1">Cell membrane</location>
        <topology evidence="1">Multi-pass membrane protein</topology>
    </subcellularLocation>
</comment>
<evidence type="ECO:0000256" key="7">
    <source>
        <dbReference type="ARBA" id="ARBA00023136"/>
    </source>
</evidence>
<dbReference type="SUPFAM" id="SSF103473">
    <property type="entry name" value="MFS general substrate transporter"/>
    <property type="match status" value="1"/>
</dbReference>
<dbReference type="EMBL" id="JAYKYQ010000002">
    <property type="protein sequence ID" value="MEB3509588.1"/>
    <property type="molecule type" value="Genomic_DNA"/>
</dbReference>
<dbReference type="RefSeq" id="WP_195077614.1">
    <property type="nucleotide sequence ID" value="NZ_JAYESH010000001.1"/>
</dbReference>
<organism evidence="10 11">
    <name type="scientific">Nocardia implantans</name>
    <dbReference type="NCBI Taxonomy" id="3108168"/>
    <lineage>
        <taxon>Bacteria</taxon>
        <taxon>Bacillati</taxon>
        <taxon>Actinomycetota</taxon>
        <taxon>Actinomycetes</taxon>
        <taxon>Mycobacteriales</taxon>
        <taxon>Nocardiaceae</taxon>
        <taxon>Nocardia</taxon>
    </lineage>
</organism>
<evidence type="ECO:0000259" key="9">
    <source>
        <dbReference type="PROSITE" id="PS50850"/>
    </source>
</evidence>
<protein>
    <submittedName>
        <fullName evidence="10">MFS transporter</fullName>
    </submittedName>
</protein>
<gene>
    <name evidence="10" type="ORF">U3653_06120</name>
</gene>
<evidence type="ECO:0000313" key="11">
    <source>
        <dbReference type="Proteomes" id="UP001348098"/>
    </source>
</evidence>
<keyword evidence="11" id="KW-1185">Reference proteome</keyword>
<accession>A0ABU6AQH1</accession>
<feature type="transmembrane region" description="Helical" evidence="8">
    <location>
        <begin position="310"/>
        <end position="334"/>
    </location>
</feature>
<name>A0ABU6AQH1_9NOCA</name>
<feature type="transmembrane region" description="Helical" evidence="8">
    <location>
        <begin position="113"/>
        <end position="131"/>
    </location>
</feature>
<feature type="transmembrane region" description="Helical" evidence="8">
    <location>
        <begin position="256"/>
        <end position="274"/>
    </location>
</feature>
<evidence type="ECO:0000256" key="1">
    <source>
        <dbReference type="ARBA" id="ARBA00004651"/>
    </source>
</evidence>
<dbReference type="Gene3D" id="1.20.1250.20">
    <property type="entry name" value="MFS general substrate transporter like domains"/>
    <property type="match status" value="1"/>
</dbReference>
<feature type="transmembrane region" description="Helical" evidence="8">
    <location>
        <begin position="138"/>
        <end position="160"/>
    </location>
</feature>